<dbReference type="AlphaFoldDB" id="A0A2P2PXF7"/>
<dbReference type="EMBL" id="GGEC01078906">
    <property type="protein sequence ID" value="MBX59390.1"/>
    <property type="molecule type" value="Transcribed_RNA"/>
</dbReference>
<organism evidence="1">
    <name type="scientific">Rhizophora mucronata</name>
    <name type="common">Asiatic mangrove</name>
    <dbReference type="NCBI Taxonomy" id="61149"/>
    <lineage>
        <taxon>Eukaryota</taxon>
        <taxon>Viridiplantae</taxon>
        <taxon>Streptophyta</taxon>
        <taxon>Embryophyta</taxon>
        <taxon>Tracheophyta</taxon>
        <taxon>Spermatophyta</taxon>
        <taxon>Magnoliopsida</taxon>
        <taxon>eudicotyledons</taxon>
        <taxon>Gunneridae</taxon>
        <taxon>Pentapetalae</taxon>
        <taxon>rosids</taxon>
        <taxon>fabids</taxon>
        <taxon>Malpighiales</taxon>
        <taxon>Rhizophoraceae</taxon>
        <taxon>Rhizophora</taxon>
    </lineage>
</organism>
<proteinExistence type="predicted"/>
<reference evidence="1" key="1">
    <citation type="submission" date="2018-02" db="EMBL/GenBank/DDBJ databases">
        <title>Rhizophora mucronata_Transcriptome.</title>
        <authorList>
            <person name="Meera S.P."/>
            <person name="Sreeshan A."/>
            <person name="Augustine A."/>
        </authorList>
    </citation>
    <scope>NUCLEOTIDE SEQUENCE</scope>
    <source>
        <tissue evidence="1">Leaf</tissue>
    </source>
</reference>
<sequence>MAAIIKIVSPICLALENPAQH</sequence>
<evidence type="ECO:0000313" key="1">
    <source>
        <dbReference type="EMBL" id="MBX59390.1"/>
    </source>
</evidence>
<accession>A0A2P2PXF7</accession>
<protein>
    <submittedName>
        <fullName evidence="1">Uncharacterized protein</fullName>
    </submittedName>
</protein>
<name>A0A2P2PXF7_RHIMU</name>